<dbReference type="InterPro" id="IPR001173">
    <property type="entry name" value="Glyco_trans_2-like"/>
</dbReference>
<evidence type="ECO:0000259" key="8">
    <source>
        <dbReference type="Pfam" id="PF00535"/>
    </source>
</evidence>
<keyword evidence="3 9" id="KW-0808">Transferase</keyword>
<keyword evidence="10" id="KW-1185">Reference proteome</keyword>
<name>A0A410G4M0_9FLAO</name>
<dbReference type="RefSeq" id="WP_128250569.1">
    <property type="nucleotide sequence ID" value="NZ_CP034951.1"/>
</dbReference>
<organism evidence="9 10">
    <name type="scientific">Aequorivita ciconiae</name>
    <dbReference type="NCBI Taxonomy" id="2494375"/>
    <lineage>
        <taxon>Bacteria</taxon>
        <taxon>Pseudomonadati</taxon>
        <taxon>Bacteroidota</taxon>
        <taxon>Flavobacteriia</taxon>
        <taxon>Flavobacteriales</taxon>
        <taxon>Flavobacteriaceae</taxon>
        <taxon>Aequorivita</taxon>
    </lineage>
</organism>
<sequence length="311" mass="35809">MRLLVVFPCFNEEEVLTNTVKRFFIYFENIIELGIISNDSRICFVDDGSVDKTWDIITSFPQKYINAIKFSNNFGHQNALLAGLENFKNEFDVYITLDVDLQDDFNVIGEMIAKNKEGFDIIYGVRNDRSTDSVLKRGTAKMFYTLMEKMGVKTINNHADFRLINNQALLSLLKFPESHLFLRAVFPLIGLNHTIVYYKRFSREEGESKYPLRKMLSFAWDGITSFSATPLRIVLLVGLLSIFLSFLLLLWAAVQLLRGNVIHGWFSMIAVVTFFGGIQTFAIGIIGEYIGKIYIQTKKRPRYIIDKIVKK</sequence>
<proteinExistence type="predicted"/>
<accession>A0A410G4M0</accession>
<evidence type="ECO:0000313" key="9">
    <source>
        <dbReference type="EMBL" id="QAA82196.1"/>
    </source>
</evidence>
<comment type="subcellular location">
    <subcellularLocation>
        <location evidence="1">Membrane</location>
        <topology evidence="1">Multi-pass membrane protein</topology>
    </subcellularLocation>
</comment>
<keyword evidence="4 7" id="KW-0812">Transmembrane</keyword>
<gene>
    <name evidence="9" type="ORF">EI546_10880</name>
</gene>
<feature type="domain" description="Glycosyltransferase 2-like" evidence="8">
    <location>
        <begin position="5"/>
        <end position="165"/>
    </location>
</feature>
<dbReference type="GO" id="GO:0005886">
    <property type="term" value="C:plasma membrane"/>
    <property type="evidence" value="ECO:0007669"/>
    <property type="project" value="TreeGrafter"/>
</dbReference>
<dbReference type="CDD" id="cd04187">
    <property type="entry name" value="DPM1_like_bac"/>
    <property type="match status" value="1"/>
</dbReference>
<dbReference type="KEGG" id="aev:EI546_10880"/>
<dbReference type="Proteomes" id="UP000285517">
    <property type="component" value="Chromosome"/>
</dbReference>
<dbReference type="GO" id="GO:0016757">
    <property type="term" value="F:glycosyltransferase activity"/>
    <property type="evidence" value="ECO:0007669"/>
    <property type="project" value="UniProtKB-KW"/>
</dbReference>
<keyword evidence="6 7" id="KW-0472">Membrane</keyword>
<keyword evidence="5 7" id="KW-1133">Transmembrane helix</keyword>
<dbReference type="EMBL" id="CP034951">
    <property type="protein sequence ID" value="QAA82196.1"/>
    <property type="molecule type" value="Genomic_DNA"/>
</dbReference>
<reference evidence="9 10" key="1">
    <citation type="submission" date="2019-01" db="EMBL/GenBank/DDBJ databases">
        <title>Complete genome sequencing of Aequorivita sp. H23M31.</title>
        <authorList>
            <person name="Bae J.-W."/>
        </authorList>
    </citation>
    <scope>NUCLEOTIDE SEQUENCE [LARGE SCALE GENOMIC DNA]</scope>
    <source>
        <strain evidence="9 10">H23M31</strain>
    </source>
</reference>
<dbReference type="InterPro" id="IPR029044">
    <property type="entry name" value="Nucleotide-diphossugar_trans"/>
</dbReference>
<dbReference type="Pfam" id="PF00535">
    <property type="entry name" value="Glycos_transf_2"/>
    <property type="match status" value="1"/>
</dbReference>
<dbReference type="InterPro" id="IPR050256">
    <property type="entry name" value="Glycosyltransferase_2"/>
</dbReference>
<dbReference type="OrthoDB" id="9807778at2"/>
<evidence type="ECO:0000256" key="2">
    <source>
        <dbReference type="ARBA" id="ARBA00022676"/>
    </source>
</evidence>
<evidence type="ECO:0000256" key="5">
    <source>
        <dbReference type="ARBA" id="ARBA00022989"/>
    </source>
</evidence>
<evidence type="ECO:0000256" key="3">
    <source>
        <dbReference type="ARBA" id="ARBA00022679"/>
    </source>
</evidence>
<dbReference type="AlphaFoldDB" id="A0A410G4M0"/>
<dbReference type="PANTHER" id="PTHR48090">
    <property type="entry name" value="UNDECAPRENYL-PHOSPHATE 4-DEOXY-4-FORMAMIDO-L-ARABINOSE TRANSFERASE-RELATED"/>
    <property type="match status" value="1"/>
</dbReference>
<feature type="transmembrane region" description="Helical" evidence="7">
    <location>
        <begin position="265"/>
        <end position="290"/>
    </location>
</feature>
<keyword evidence="2" id="KW-0328">Glycosyltransferase</keyword>
<evidence type="ECO:0000256" key="4">
    <source>
        <dbReference type="ARBA" id="ARBA00022692"/>
    </source>
</evidence>
<dbReference type="Gene3D" id="3.90.550.10">
    <property type="entry name" value="Spore Coat Polysaccharide Biosynthesis Protein SpsA, Chain A"/>
    <property type="match status" value="1"/>
</dbReference>
<evidence type="ECO:0000256" key="6">
    <source>
        <dbReference type="ARBA" id="ARBA00023136"/>
    </source>
</evidence>
<evidence type="ECO:0000256" key="1">
    <source>
        <dbReference type="ARBA" id="ARBA00004141"/>
    </source>
</evidence>
<protein>
    <submittedName>
        <fullName evidence="9">Glycosyltransferase</fullName>
    </submittedName>
</protein>
<feature type="transmembrane region" description="Helical" evidence="7">
    <location>
        <begin position="180"/>
        <end position="198"/>
    </location>
</feature>
<feature type="transmembrane region" description="Helical" evidence="7">
    <location>
        <begin position="233"/>
        <end position="253"/>
    </location>
</feature>
<dbReference type="SUPFAM" id="SSF53448">
    <property type="entry name" value="Nucleotide-diphospho-sugar transferases"/>
    <property type="match status" value="1"/>
</dbReference>
<dbReference type="PANTHER" id="PTHR48090:SF1">
    <property type="entry name" value="PROPHAGE BACTOPRENOL GLUCOSYL TRANSFERASE HOMOLOG"/>
    <property type="match status" value="1"/>
</dbReference>
<evidence type="ECO:0000256" key="7">
    <source>
        <dbReference type="SAM" id="Phobius"/>
    </source>
</evidence>
<evidence type="ECO:0000313" key="10">
    <source>
        <dbReference type="Proteomes" id="UP000285517"/>
    </source>
</evidence>